<dbReference type="Proteomes" id="UP000264541">
    <property type="component" value="Unassembled WGS sequence"/>
</dbReference>
<keyword evidence="1" id="KW-0812">Transmembrane</keyword>
<dbReference type="InterPro" id="IPR015001">
    <property type="entry name" value="DUF1850"/>
</dbReference>
<protein>
    <submittedName>
        <fullName evidence="2">DUF1850 domain-containing protein</fullName>
    </submittedName>
</protein>
<dbReference type="OrthoDB" id="4304at2"/>
<evidence type="ECO:0000256" key="1">
    <source>
        <dbReference type="SAM" id="Phobius"/>
    </source>
</evidence>
<gene>
    <name evidence="2" type="ORF">D0469_10175</name>
</gene>
<keyword evidence="3" id="KW-1185">Reference proteome</keyword>
<organism evidence="2 3">
    <name type="scientific">Peribacillus saganii</name>
    <dbReference type="NCBI Taxonomy" id="2303992"/>
    <lineage>
        <taxon>Bacteria</taxon>
        <taxon>Bacillati</taxon>
        <taxon>Bacillota</taxon>
        <taxon>Bacilli</taxon>
        <taxon>Bacillales</taxon>
        <taxon>Bacillaceae</taxon>
        <taxon>Peribacillus</taxon>
    </lineage>
</organism>
<dbReference type="AlphaFoldDB" id="A0A372LPR1"/>
<dbReference type="RefSeq" id="WP_117326638.1">
    <property type="nucleotide sequence ID" value="NZ_QVTE01000028.1"/>
</dbReference>
<keyword evidence="1" id="KW-1133">Transmembrane helix</keyword>
<name>A0A372LPR1_9BACI</name>
<dbReference type="Pfam" id="PF08905">
    <property type="entry name" value="DUF1850"/>
    <property type="match status" value="1"/>
</dbReference>
<evidence type="ECO:0000313" key="2">
    <source>
        <dbReference type="EMBL" id="RFU69215.1"/>
    </source>
</evidence>
<feature type="transmembrane region" description="Helical" evidence="1">
    <location>
        <begin position="12"/>
        <end position="30"/>
    </location>
</feature>
<reference evidence="2 3" key="1">
    <citation type="submission" date="2018-08" db="EMBL/GenBank/DDBJ databases">
        <title>Bacillus chawlae sp. nov., Bacillus glennii sp. nov., and Bacillus saganii sp. nov. Isolated from the Vehicle Assembly Building at Kennedy Space Center where the Viking Spacecraft were Assembled.</title>
        <authorList>
            <person name="Seuylemezian A."/>
            <person name="Vaishampayan P."/>
        </authorList>
    </citation>
    <scope>NUCLEOTIDE SEQUENCE [LARGE SCALE GENOMIC DNA]</scope>
    <source>
        <strain evidence="2 3">V47-23a</strain>
    </source>
</reference>
<accession>A0A372LPR1</accession>
<keyword evidence="1" id="KW-0472">Membrane</keyword>
<sequence length="178" mass="20719">MNSKTRGRLKQVYIFILIKLSVLAVLFVPYQSALVFQFEKTDKVLAFLPIEKDESFSMEYTHSIHLSKVVEMYKLQDNGKIKQIGLMYEDFGIGMPENAGKGETFTKKDGKYYIGNMNRVFPYIDLRIGKVRANHTVLYQNTPYPLKDSIEPGTWVRITWKQLNMWQQLKGVNIIGRK</sequence>
<proteinExistence type="predicted"/>
<dbReference type="EMBL" id="QVTE01000028">
    <property type="protein sequence ID" value="RFU69215.1"/>
    <property type="molecule type" value="Genomic_DNA"/>
</dbReference>
<evidence type="ECO:0000313" key="3">
    <source>
        <dbReference type="Proteomes" id="UP000264541"/>
    </source>
</evidence>
<comment type="caution">
    <text evidence="2">The sequence shown here is derived from an EMBL/GenBank/DDBJ whole genome shotgun (WGS) entry which is preliminary data.</text>
</comment>